<dbReference type="EMBL" id="CM056741">
    <property type="protein sequence ID" value="KAJ8682967.1"/>
    <property type="molecule type" value="Genomic_DNA"/>
</dbReference>
<comment type="caution">
    <text evidence="1">The sequence shown here is derived from an EMBL/GenBank/DDBJ whole genome shotgun (WGS) entry which is preliminary data.</text>
</comment>
<name>A0ACC2PHM5_9HYME</name>
<keyword evidence="2" id="KW-1185">Reference proteome</keyword>
<protein>
    <submittedName>
        <fullName evidence="1">Uncharacterized protein</fullName>
    </submittedName>
</protein>
<proteinExistence type="predicted"/>
<evidence type="ECO:0000313" key="2">
    <source>
        <dbReference type="Proteomes" id="UP001239111"/>
    </source>
</evidence>
<sequence length="116" mass="12576">MAQQQPKTNNHGPLFNSGPIAASQNLFHGGLPPAAGAGQQPIPLTPSKRKRPSKVQTSHDDVQFPLQNRFDALIDSEESDLDDGTAAQSNNKKQRTARGNKERIPPIIITTKLKTS</sequence>
<evidence type="ECO:0000313" key="1">
    <source>
        <dbReference type="EMBL" id="KAJ8682967.1"/>
    </source>
</evidence>
<reference evidence="1" key="1">
    <citation type="submission" date="2023-04" db="EMBL/GenBank/DDBJ databases">
        <title>A chromosome-level genome assembly of the parasitoid wasp Eretmocerus hayati.</title>
        <authorList>
            <person name="Zhong Y."/>
            <person name="Liu S."/>
            <person name="Liu Y."/>
        </authorList>
    </citation>
    <scope>NUCLEOTIDE SEQUENCE</scope>
    <source>
        <strain evidence="1">ZJU_SS_LIU_2023</strain>
    </source>
</reference>
<dbReference type="Proteomes" id="UP001239111">
    <property type="component" value="Chromosome 1"/>
</dbReference>
<organism evidence="1 2">
    <name type="scientific">Eretmocerus hayati</name>
    <dbReference type="NCBI Taxonomy" id="131215"/>
    <lineage>
        <taxon>Eukaryota</taxon>
        <taxon>Metazoa</taxon>
        <taxon>Ecdysozoa</taxon>
        <taxon>Arthropoda</taxon>
        <taxon>Hexapoda</taxon>
        <taxon>Insecta</taxon>
        <taxon>Pterygota</taxon>
        <taxon>Neoptera</taxon>
        <taxon>Endopterygota</taxon>
        <taxon>Hymenoptera</taxon>
        <taxon>Apocrita</taxon>
        <taxon>Proctotrupomorpha</taxon>
        <taxon>Chalcidoidea</taxon>
        <taxon>Aphelinidae</taxon>
        <taxon>Aphelininae</taxon>
        <taxon>Eretmocerus</taxon>
    </lineage>
</organism>
<accession>A0ACC2PHM5</accession>
<gene>
    <name evidence="1" type="ORF">QAD02_018759</name>
</gene>